<dbReference type="OrthoDB" id="3038990at2759"/>
<dbReference type="Proteomes" id="UP000307440">
    <property type="component" value="Unassembled WGS sequence"/>
</dbReference>
<evidence type="ECO:0000256" key="1">
    <source>
        <dbReference type="SAM" id="MobiDB-lite"/>
    </source>
</evidence>
<evidence type="ECO:0000313" key="3">
    <source>
        <dbReference type="EMBL" id="TFK24387.1"/>
    </source>
</evidence>
<dbReference type="STRING" id="230819.A0A5C3KVL9"/>
<dbReference type="AlphaFoldDB" id="A0A5C3KVL9"/>
<feature type="region of interest" description="Disordered" evidence="1">
    <location>
        <begin position="226"/>
        <end position="256"/>
    </location>
</feature>
<feature type="transmembrane region" description="Helical" evidence="2">
    <location>
        <begin position="14"/>
        <end position="32"/>
    </location>
</feature>
<evidence type="ECO:0000313" key="4">
    <source>
        <dbReference type="Proteomes" id="UP000307440"/>
    </source>
</evidence>
<organism evidence="3 4">
    <name type="scientific">Coprinopsis marcescibilis</name>
    <name type="common">Agaric fungus</name>
    <name type="synonym">Psathyrella marcescibilis</name>
    <dbReference type="NCBI Taxonomy" id="230819"/>
    <lineage>
        <taxon>Eukaryota</taxon>
        <taxon>Fungi</taxon>
        <taxon>Dikarya</taxon>
        <taxon>Basidiomycota</taxon>
        <taxon>Agaricomycotina</taxon>
        <taxon>Agaricomycetes</taxon>
        <taxon>Agaricomycetidae</taxon>
        <taxon>Agaricales</taxon>
        <taxon>Agaricineae</taxon>
        <taxon>Psathyrellaceae</taxon>
        <taxon>Coprinopsis</taxon>
    </lineage>
</organism>
<keyword evidence="2" id="KW-1133">Transmembrane helix</keyword>
<feature type="transmembrane region" description="Helical" evidence="2">
    <location>
        <begin position="44"/>
        <end position="66"/>
    </location>
</feature>
<proteinExistence type="predicted"/>
<feature type="transmembrane region" description="Helical" evidence="2">
    <location>
        <begin position="86"/>
        <end position="106"/>
    </location>
</feature>
<accession>A0A5C3KVL9</accession>
<gene>
    <name evidence="3" type="ORF">FA15DRAFT_592490</name>
</gene>
<keyword evidence="2" id="KW-0812">Transmembrane</keyword>
<feature type="compositionally biased region" description="Basic and acidic residues" evidence="1">
    <location>
        <begin position="247"/>
        <end position="256"/>
    </location>
</feature>
<feature type="non-terminal residue" evidence="3">
    <location>
        <position position="1"/>
    </location>
</feature>
<protein>
    <submittedName>
        <fullName evidence="3">Uncharacterized protein</fullName>
    </submittedName>
</protein>
<keyword evidence="4" id="KW-1185">Reference proteome</keyword>
<name>A0A5C3KVL9_COPMA</name>
<feature type="transmembrane region" description="Helical" evidence="2">
    <location>
        <begin position="157"/>
        <end position="175"/>
    </location>
</feature>
<evidence type="ECO:0000256" key="2">
    <source>
        <dbReference type="SAM" id="Phobius"/>
    </source>
</evidence>
<reference evidence="3 4" key="1">
    <citation type="journal article" date="2019" name="Nat. Ecol. Evol.">
        <title>Megaphylogeny resolves global patterns of mushroom evolution.</title>
        <authorList>
            <person name="Varga T."/>
            <person name="Krizsan K."/>
            <person name="Foldi C."/>
            <person name="Dima B."/>
            <person name="Sanchez-Garcia M."/>
            <person name="Sanchez-Ramirez S."/>
            <person name="Szollosi G.J."/>
            <person name="Szarkandi J.G."/>
            <person name="Papp V."/>
            <person name="Albert L."/>
            <person name="Andreopoulos W."/>
            <person name="Angelini C."/>
            <person name="Antonin V."/>
            <person name="Barry K.W."/>
            <person name="Bougher N.L."/>
            <person name="Buchanan P."/>
            <person name="Buyck B."/>
            <person name="Bense V."/>
            <person name="Catcheside P."/>
            <person name="Chovatia M."/>
            <person name="Cooper J."/>
            <person name="Damon W."/>
            <person name="Desjardin D."/>
            <person name="Finy P."/>
            <person name="Geml J."/>
            <person name="Haridas S."/>
            <person name="Hughes K."/>
            <person name="Justo A."/>
            <person name="Karasinski D."/>
            <person name="Kautmanova I."/>
            <person name="Kiss B."/>
            <person name="Kocsube S."/>
            <person name="Kotiranta H."/>
            <person name="LaButti K.M."/>
            <person name="Lechner B.E."/>
            <person name="Liimatainen K."/>
            <person name="Lipzen A."/>
            <person name="Lukacs Z."/>
            <person name="Mihaltcheva S."/>
            <person name="Morgado L.N."/>
            <person name="Niskanen T."/>
            <person name="Noordeloos M.E."/>
            <person name="Ohm R.A."/>
            <person name="Ortiz-Santana B."/>
            <person name="Ovrebo C."/>
            <person name="Racz N."/>
            <person name="Riley R."/>
            <person name="Savchenko A."/>
            <person name="Shiryaev A."/>
            <person name="Soop K."/>
            <person name="Spirin V."/>
            <person name="Szebenyi C."/>
            <person name="Tomsovsky M."/>
            <person name="Tulloss R.E."/>
            <person name="Uehling J."/>
            <person name="Grigoriev I.V."/>
            <person name="Vagvolgyi C."/>
            <person name="Papp T."/>
            <person name="Martin F.M."/>
            <person name="Miettinen O."/>
            <person name="Hibbett D.S."/>
            <person name="Nagy L.G."/>
        </authorList>
    </citation>
    <scope>NUCLEOTIDE SEQUENCE [LARGE SCALE GENOMIC DNA]</scope>
    <source>
        <strain evidence="3 4">CBS 121175</strain>
    </source>
</reference>
<keyword evidence="2" id="KW-0472">Membrane</keyword>
<dbReference type="EMBL" id="ML210201">
    <property type="protein sequence ID" value="TFK24387.1"/>
    <property type="molecule type" value="Genomic_DNA"/>
</dbReference>
<sequence>IAHPTGDCKKHRQAMSVIITIAIGSYTFLVLLRIRALLHGMYGLPWMFTAVWLAHIVLVFLSKAVLRSDQGVNVGPTGFCMPCEGTPYYSAASAVLCFYSTAVFVATSCRLLSISSPEASLDLDSSNPRGLLCRIKHPFSGKYLPPFSKNVLRGGQLYYFMTLVSSILCVVMPVVTETLAGGSALELPNTVIMNIMICRIYRNAKLTPFNEEKDCDSFIMKELAFSPPRPDADSQPCATTTNLPGTEAEHREGDLETGRCHLHSRATC</sequence>